<protein>
    <submittedName>
        <fullName evidence="1">Uncharacterized protein</fullName>
    </submittedName>
</protein>
<evidence type="ECO:0000313" key="1">
    <source>
        <dbReference type="EMBL" id="TXL71484.1"/>
    </source>
</evidence>
<dbReference type="AlphaFoldDB" id="A0A5C8PD57"/>
<organism evidence="1 2">
    <name type="scientific">Vineibacter terrae</name>
    <dbReference type="NCBI Taxonomy" id="2586908"/>
    <lineage>
        <taxon>Bacteria</taxon>
        <taxon>Pseudomonadati</taxon>
        <taxon>Pseudomonadota</taxon>
        <taxon>Alphaproteobacteria</taxon>
        <taxon>Hyphomicrobiales</taxon>
        <taxon>Vineibacter</taxon>
    </lineage>
</organism>
<dbReference type="Proteomes" id="UP000321638">
    <property type="component" value="Unassembled WGS sequence"/>
</dbReference>
<evidence type="ECO:0000313" key="2">
    <source>
        <dbReference type="Proteomes" id="UP000321638"/>
    </source>
</evidence>
<gene>
    <name evidence="1" type="ORF">FHP25_30110</name>
</gene>
<comment type="caution">
    <text evidence="1">The sequence shown here is derived from an EMBL/GenBank/DDBJ whole genome shotgun (WGS) entry which is preliminary data.</text>
</comment>
<sequence length="262" mass="30116">MLRRDIENGRLRYSCNCGWIDLGHANPRRGGPHIGAQSLWDEICREAQPAYRARKDPNPIERVGKDLWQDFRRHLPPPHRNLLPDPGPGTWKDPYRLPNGQEGFLVTYRQEMSLHIGRQRTYVVSRGLTIDQKKSVALAIFIEVTFLFEGLQAAFPKLGIPMYSGFSAEDLVSNLLGFYVAVDGVNPHDLPRMCGQLGKEESYSMWDRRFYGYPWELIQNKRFIPKLMPNPGKPCDGQSCRFPLRFSSIVPARKGVLFQDWA</sequence>
<dbReference type="RefSeq" id="WP_147850705.1">
    <property type="nucleotide sequence ID" value="NZ_VDUZ01000043.1"/>
</dbReference>
<dbReference type="OrthoDB" id="9760494at2"/>
<dbReference type="EMBL" id="VDUZ01000043">
    <property type="protein sequence ID" value="TXL71484.1"/>
    <property type="molecule type" value="Genomic_DNA"/>
</dbReference>
<name>A0A5C8PD57_9HYPH</name>
<reference evidence="1 2" key="1">
    <citation type="submission" date="2019-06" db="EMBL/GenBank/DDBJ databases">
        <title>New taxonomy in bacterial strain CC-CFT640, isolated from vineyard.</title>
        <authorList>
            <person name="Lin S.-Y."/>
            <person name="Tsai C.-F."/>
            <person name="Young C.-C."/>
        </authorList>
    </citation>
    <scope>NUCLEOTIDE SEQUENCE [LARGE SCALE GENOMIC DNA]</scope>
    <source>
        <strain evidence="1 2">CC-CFT640</strain>
    </source>
</reference>
<proteinExistence type="predicted"/>
<accession>A0A5C8PD57</accession>
<keyword evidence="2" id="KW-1185">Reference proteome</keyword>